<gene>
    <name evidence="1" type="ORF">S01H4_13132</name>
</gene>
<organism evidence="1">
    <name type="scientific">marine sediment metagenome</name>
    <dbReference type="NCBI Taxonomy" id="412755"/>
    <lineage>
        <taxon>unclassified sequences</taxon>
        <taxon>metagenomes</taxon>
        <taxon>ecological metagenomes</taxon>
    </lineage>
</organism>
<reference evidence="1" key="1">
    <citation type="journal article" date="2014" name="Front. Microbiol.">
        <title>High frequency of phylogenetically diverse reductive dehalogenase-homologous genes in deep subseafloor sedimentary metagenomes.</title>
        <authorList>
            <person name="Kawai M."/>
            <person name="Futagami T."/>
            <person name="Toyoda A."/>
            <person name="Takaki Y."/>
            <person name="Nishi S."/>
            <person name="Hori S."/>
            <person name="Arai W."/>
            <person name="Tsubouchi T."/>
            <person name="Morono Y."/>
            <person name="Uchiyama I."/>
            <person name="Ito T."/>
            <person name="Fujiyama A."/>
            <person name="Inagaki F."/>
            <person name="Takami H."/>
        </authorList>
    </citation>
    <scope>NUCLEOTIDE SEQUENCE</scope>
    <source>
        <strain evidence="1">Expedition CK06-06</strain>
    </source>
</reference>
<sequence>MKKKNYILAITALLGLAVLSTLALSISAPDISEALTSDTTLDYVAGIVLSAPDTKSLDGENDNVQVSFDVDQVTGDTSIVFTISAWDAAGGGDPTGAIIKAGTSDATFKYTVTFESSSAQTEITDGVITTIASGEDLTIEITTETGKGKITDLTVEFTDDGSLFGYGVIVFCFLV</sequence>
<protein>
    <submittedName>
        <fullName evidence="1">Uncharacterized protein</fullName>
    </submittedName>
</protein>
<dbReference type="AlphaFoldDB" id="X0YDX0"/>
<comment type="caution">
    <text evidence="1">The sequence shown here is derived from an EMBL/GenBank/DDBJ whole genome shotgun (WGS) entry which is preliminary data.</text>
</comment>
<proteinExistence type="predicted"/>
<accession>X0YDX0</accession>
<name>X0YDX0_9ZZZZ</name>
<evidence type="ECO:0000313" key="1">
    <source>
        <dbReference type="EMBL" id="GAG54104.1"/>
    </source>
</evidence>
<dbReference type="EMBL" id="BART01005796">
    <property type="protein sequence ID" value="GAG54104.1"/>
    <property type="molecule type" value="Genomic_DNA"/>
</dbReference>